<protein>
    <submittedName>
        <fullName evidence="2">Hydrolase</fullName>
    </submittedName>
</protein>
<organism evidence="2 3">
    <name type="scientific">Candidatus Glassbacteria bacterium RIFCSPLOWO2_12_FULL_58_11</name>
    <dbReference type="NCBI Taxonomy" id="1817867"/>
    <lineage>
        <taxon>Bacteria</taxon>
        <taxon>Candidatus Glassiibacteriota</taxon>
    </lineage>
</organism>
<evidence type="ECO:0000313" key="3">
    <source>
        <dbReference type="Proteomes" id="UP000179129"/>
    </source>
</evidence>
<name>A0A1F5YPZ2_9BACT</name>
<accession>A0A1F5YPZ2</accession>
<dbReference type="CDD" id="cd01012">
    <property type="entry name" value="YcaC_related"/>
    <property type="match status" value="1"/>
</dbReference>
<proteinExistence type="predicted"/>
<dbReference type="Proteomes" id="UP000179129">
    <property type="component" value="Unassembled WGS sequence"/>
</dbReference>
<dbReference type="InterPro" id="IPR050993">
    <property type="entry name" value="Isochorismatase_domain"/>
</dbReference>
<feature type="domain" description="Isochorismatase-like" evidence="1">
    <location>
        <begin position="12"/>
        <end position="161"/>
    </location>
</feature>
<dbReference type="Pfam" id="PF00857">
    <property type="entry name" value="Isochorismatase"/>
    <property type="match status" value="1"/>
</dbReference>
<dbReference type="STRING" id="1817867.A3F83_12395"/>
<dbReference type="PANTHER" id="PTHR14119:SF3">
    <property type="entry name" value="ISOCHORISMATASE DOMAIN-CONTAINING PROTEIN 2"/>
    <property type="match status" value="1"/>
</dbReference>
<dbReference type="Gene3D" id="3.40.50.850">
    <property type="entry name" value="Isochorismatase-like"/>
    <property type="match status" value="1"/>
</dbReference>
<dbReference type="AlphaFoldDB" id="A0A1F5YPZ2"/>
<dbReference type="InterPro" id="IPR000868">
    <property type="entry name" value="Isochorismatase-like_dom"/>
</dbReference>
<keyword evidence="2" id="KW-0378">Hydrolase</keyword>
<gene>
    <name evidence="2" type="ORF">A3F83_12395</name>
</gene>
<evidence type="ECO:0000259" key="1">
    <source>
        <dbReference type="Pfam" id="PF00857"/>
    </source>
</evidence>
<dbReference type="InterPro" id="IPR036380">
    <property type="entry name" value="Isochorismatase-like_sf"/>
</dbReference>
<dbReference type="PANTHER" id="PTHR14119">
    <property type="entry name" value="HYDROLASE"/>
    <property type="match status" value="1"/>
</dbReference>
<sequence length="184" mass="20044">MSKNDLLSRGRTCLLVVDVQERLLPVIHENEMVARNIERLIRGAEILGVPVIVSEQYPKGLGPTVEPLRKLVEGAAVAEKLTFSCLRDPGLAERLRQTGRDTLLVCGIESHVCVLQTSLDALREGYKVQVAADAVSSRSPANKQVALERLAGAGAVITCTESALFELLEKAGSEEFRQISRLVK</sequence>
<dbReference type="EMBL" id="MFIX01000193">
    <property type="protein sequence ID" value="OGG02175.1"/>
    <property type="molecule type" value="Genomic_DNA"/>
</dbReference>
<dbReference type="SUPFAM" id="SSF52499">
    <property type="entry name" value="Isochorismatase-like hydrolases"/>
    <property type="match status" value="1"/>
</dbReference>
<evidence type="ECO:0000313" key="2">
    <source>
        <dbReference type="EMBL" id="OGG02175.1"/>
    </source>
</evidence>
<comment type="caution">
    <text evidence="2">The sequence shown here is derived from an EMBL/GenBank/DDBJ whole genome shotgun (WGS) entry which is preliminary data.</text>
</comment>
<reference evidence="2 3" key="1">
    <citation type="journal article" date="2016" name="Nat. Commun.">
        <title>Thousands of microbial genomes shed light on interconnected biogeochemical processes in an aquifer system.</title>
        <authorList>
            <person name="Anantharaman K."/>
            <person name="Brown C.T."/>
            <person name="Hug L.A."/>
            <person name="Sharon I."/>
            <person name="Castelle C.J."/>
            <person name="Probst A.J."/>
            <person name="Thomas B.C."/>
            <person name="Singh A."/>
            <person name="Wilkins M.J."/>
            <person name="Karaoz U."/>
            <person name="Brodie E.L."/>
            <person name="Williams K.H."/>
            <person name="Hubbard S.S."/>
            <person name="Banfield J.F."/>
        </authorList>
    </citation>
    <scope>NUCLEOTIDE SEQUENCE [LARGE SCALE GENOMIC DNA]</scope>
</reference>
<dbReference type="GO" id="GO:0016787">
    <property type="term" value="F:hydrolase activity"/>
    <property type="evidence" value="ECO:0007669"/>
    <property type="project" value="UniProtKB-KW"/>
</dbReference>